<organism evidence="3 4">
    <name type="scientific">Mytilus galloprovincialis</name>
    <name type="common">Mediterranean mussel</name>
    <dbReference type="NCBI Taxonomy" id="29158"/>
    <lineage>
        <taxon>Eukaryota</taxon>
        <taxon>Metazoa</taxon>
        <taxon>Spiralia</taxon>
        <taxon>Lophotrochozoa</taxon>
        <taxon>Mollusca</taxon>
        <taxon>Bivalvia</taxon>
        <taxon>Autobranchia</taxon>
        <taxon>Pteriomorphia</taxon>
        <taxon>Mytilida</taxon>
        <taxon>Mytiloidea</taxon>
        <taxon>Mytilidae</taxon>
        <taxon>Mytilinae</taxon>
        <taxon>Mytilus</taxon>
    </lineage>
</organism>
<dbReference type="OrthoDB" id="30826at2759"/>
<feature type="region of interest" description="Disordered" evidence="1">
    <location>
        <begin position="342"/>
        <end position="368"/>
    </location>
</feature>
<dbReference type="PANTHER" id="PTHR47510:SF3">
    <property type="entry name" value="ENDO_EXONUCLEASE_PHOSPHATASE DOMAIN-CONTAINING PROTEIN"/>
    <property type="match status" value="1"/>
</dbReference>
<dbReference type="Gene3D" id="1.25.40.240">
    <property type="entry name" value="Ku, C-terminal domain"/>
    <property type="match status" value="1"/>
</dbReference>
<feature type="compositionally biased region" description="Basic and acidic residues" evidence="1">
    <location>
        <begin position="344"/>
        <end position="362"/>
    </location>
</feature>
<dbReference type="InterPro" id="IPR036494">
    <property type="entry name" value="Ku_C_sf"/>
</dbReference>
<dbReference type="PANTHER" id="PTHR47510">
    <property type="entry name" value="REVERSE TRANSCRIPTASE DOMAIN-CONTAINING PROTEIN"/>
    <property type="match status" value="1"/>
</dbReference>
<dbReference type="InterPro" id="IPR014893">
    <property type="entry name" value="Ku_PK_bind"/>
</dbReference>
<accession>A0A8B6EAE8</accession>
<evidence type="ECO:0000313" key="3">
    <source>
        <dbReference type="EMBL" id="VDI31632.1"/>
    </source>
</evidence>
<dbReference type="Proteomes" id="UP000596742">
    <property type="component" value="Unassembled WGS sequence"/>
</dbReference>
<dbReference type="EMBL" id="UYJE01004811">
    <property type="protein sequence ID" value="VDI31632.1"/>
    <property type="molecule type" value="Genomic_DNA"/>
</dbReference>
<keyword evidence="4" id="KW-1185">Reference proteome</keyword>
<dbReference type="GO" id="GO:0004386">
    <property type="term" value="F:helicase activity"/>
    <property type="evidence" value="ECO:0007669"/>
    <property type="project" value="UniProtKB-KW"/>
</dbReference>
<dbReference type="SUPFAM" id="SSF101420">
    <property type="entry name" value="C-terminal domain of Ku80"/>
    <property type="match status" value="1"/>
</dbReference>
<keyword evidence="3" id="KW-0378">Hydrolase</keyword>
<evidence type="ECO:0000256" key="1">
    <source>
        <dbReference type="SAM" id="MobiDB-lite"/>
    </source>
</evidence>
<keyword evidence="3" id="KW-0547">Nucleotide-binding</keyword>
<proteinExistence type="predicted"/>
<evidence type="ECO:0000259" key="2">
    <source>
        <dbReference type="Pfam" id="PF08785"/>
    </source>
</evidence>
<dbReference type="Pfam" id="PF08785">
    <property type="entry name" value="Ku_PK_bind"/>
    <property type="match status" value="1"/>
</dbReference>
<protein>
    <submittedName>
        <fullName evidence="3">ATP-dependent DNA helicase 2 subunit 2</fullName>
    </submittedName>
</protein>
<feature type="domain" description="Ku C-terminal" evidence="2">
    <location>
        <begin position="272"/>
        <end position="350"/>
    </location>
</feature>
<comment type="caution">
    <text evidence="3">The sequence shown here is derived from an EMBL/GenBank/DDBJ whole genome shotgun (WGS) entry which is preliminary data.</text>
</comment>
<reference evidence="3" key="1">
    <citation type="submission" date="2018-11" db="EMBL/GenBank/DDBJ databases">
        <authorList>
            <person name="Alioto T."/>
            <person name="Alioto T."/>
        </authorList>
    </citation>
    <scope>NUCLEOTIDE SEQUENCE</scope>
</reference>
<gene>
    <name evidence="3" type="ORF">MGAL_10B013408</name>
</gene>
<name>A0A8B6EAE8_MYTGA</name>
<feature type="region of interest" description="Disordered" evidence="1">
    <location>
        <begin position="1"/>
        <end position="21"/>
    </location>
</feature>
<keyword evidence="3" id="KW-0067">ATP-binding</keyword>
<evidence type="ECO:0000313" key="4">
    <source>
        <dbReference type="Proteomes" id="UP000596742"/>
    </source>
</evidence>
<sequence>MENKNVVSHTPKPKRKLSKDNASFNSGILLSSTPASSAVTTSVEDKHAPVVTKRIKNKYQPEWFTDEICKSAHQRDYYHKNKDTDNYKKYRNLTNTLIRSSKSKYFMEAINNDKNCKTLWRHLKDLNSTTGHDIDMITYEDKNLTDKIDIVNCLNDHFSSVGEKLIPHPHSNFESEKINNYVKSKINDNTLFSLYTVTNADVFKYLSNLNINKSTGTDGVGPRILKVSKSIIVDSLTHVINLSLCTGIFPDILKYAKVTPIIKAVFKGSVPLEAQFYPKALDCFEDIENQCIKKMEAKSFNLYMRQFKDTLIQKGRRDFLDEIVTENLSLITKLESEESDVSVEEGKKFTEDEEEDKPKTEETPADDDAEDMMDVNIILIGERSSERMWCDLRSRIKQYWMGGWVVVLLHLEQWQFYNLGSSGRGRRMDSTMQEQCKAACLFGEE</sequence>
<keyword evidence="3" id="KW-0347">Helicase</keyword>
<dbReference type="AlphaFoldDB" id="A0A8B6EAE8"/>